<keyword evidence="3" id="KW-0813">Transport</keyword>
<evidence type="ECO:0000256" key="1">
    <source>
        <dbReference type="ARBA" id="ARBA00004571"/>
    </source>
</evidence>
<evidence type="ECO:0000256" key="3">
    <source>
        <dbReference type="ARBA" id="ARBA00022448"/>
    </source>
</evidence>
<keyword evidence="14" id="KW-1185">Reference proteome</keyword>
<feature type="domain" description="Porin" evidence="12">
    <location>
        <begin position="12"/>
        <end position="335"/>
    </location>
</feature>
<dbReference type="Pfam" id="PF13609">
    <property type="entry name" value="Porin_4"/>
    <property type="match status" value="1"/>
</dbReference>
<comment type="subunit">
    <text evidence="2">Homotrimer.</text>
</comment>
<dbReference type="GO" id="GO:0046930">
    <property type="term" value="C:pore complex"/>
    <property type="evidence" value="ECO:0007669"/>
    <property type="project" value="UniProtKB-KW"/>
</dbReference>
<evidence type="ECO:0000256" key="7">
    <source>
        <dbReference type="ARBA" id="ARBA00023065"/>
    </source>
</evidence>
<organism evidence="13 14">
    <name type="scientific">Paraburkholderia tagetis</name>
    <dbReference type="NCBI Taxonomy" id="2913261"/>
    <lineage>
        <taxon>Bacteria</taxon>
        <taxon>Pseudomonadati</taxon>
        <taxon>Pseudomonadota</taxon>
        <taxon>Betaproteobacteria</taxon>
        <taxon>Burkholderiales</taxon>
        <taxon>Burkholderiaceae</taxon>
        <taxon>Paraburkholderia</taxon>
    </lineage>
</organism>
<dbReference type="EMBL" id="JAKLJA010000075">
    <property type="protein sequence ID" value="MCG5078840.1"/>
    <property type="molecule type" value="Genomic_DNA"/>
</dbReference>
<sequence length="374" mass="38964">MMHTRHYRGIALAVALATIASAAAAQSSVTLYGTIDAGVLYQNRAATGQGSQFQLATGGIDPSVWGLKGNEDLGGGMAATFDLESHFSSNNGTMIMGPGYQSEIFRRQANVGLTTPYGSVTLGRMYGPSILAAITTEPRAFAENLSNLYTWAYNQLAAPGNALGAGTNPGNDVGVFIGNALQYSNTLGPVWFGAAYSFGGVAGSLHKGNEISLGATYTGPFTASAAYQQVADSVTGENVSRLWSVGVAKSFGPVTGKLNYFDVIDRSVYGPDISHVSSISPGVSYQWSVANTAELAGYYNTYRGSHNSTTRSLVLSDDYALSKRTVVYAQVAYVDAGAVGTTDPLESLKTSIVAGGTAPGEKTVLVNVGIAHHF</sequence>
<dbReference type="GO" id="GO:0015288">
    <property type="term" value="F:porin activity"/>
    <property type="evidence" value="ECO:0007669"/>
    <property type="project" value="UniProtKB-KW"/>
</dbReference>
<keyword evidence="7" id="KW-0406">Ion transport</keyword>
<feature type="signal peptide" evidence="11">
    <location>
        <begin position="1"/>
        <end position="24"/>
    </location>
</feature>
<evidence type="ECO:0000313" key="14">
    <source>
        <dbReference type="Proteomes" id="UP001139308"/>
    </source>
</evidence>
<evidence type="ECO:0000313" key="13">
    <source>
        <dbReference type="EMBL" id="MCG5078840.1"/>
    </source>
</evidence>
<proteinExistence type="predicted"/>
<dbReference type="SUPFAM" id="SSF56935">
    <property type="entry name" value="Porins"/>
    <property type="match status" value="1"/>
</dbReference>
<dbReference type="InterPro" id="IPR023614">
    <property type="entry name" value="Porin_dom_sf"/>
</dbReference>
<keyword evidence="8" id="KW-0626">Porin</keyword>
<evidence type="ECO:0000256" key="11">
    <source>
        <dbReference type="SAM" id="SignalP"/>
    </source>
</evidence>
<dbReference type="PANTHER" id="PTHR34501">
    <property type="entry name" value="PROTEIN YDDL-RELATED"/>
    <property type="match status" value="1"/>
</dbReference>
<keyword evidence="4" id="KW-1134">Transmembrane beta strand</keyword>
<evidence type="ECO:0000256" key="9">
    <source>
        <dbReference type="ARBA" id="ARBA00023136"/>
    </source>
</evidence>
<gene>
    <name evidence="13" type="ORF">L5014_36920</name>
</gene>
<keyword evidence="9" id="KW-0472">Membrane</keyword>
<keyword evidence="6 11" id="KW-0732">Signal</keyword>
<evidence type="ECO:0000256" key="5">
    <source>
        <dbReference type="ARBA" id="ARBA00022692"/>
    </source>
</evidence>
<dbReference type="GO" id="GO:0009279">
    <property type="term" value="C:cell outer membrane"/>
    <property type="evidence" value="ECO:0007669"/>
    <property type="project" value="UniProtKB-SubCell"/>
</dbReference>
<feature type="chain" id="PRO_5040997466" evidence="11">
    <location>
        <begin position="25"/>
        <end position="374"/>
    </location>
</feature>
<dbReference type="GO" id="GO:0006811">
    <property type="term" value="P:monoatomic ion transport"/>
    <property type="evidence" value="ECO:0007669"/>
    <property type="project" value="UniProtKB-KW"/>
</dbReference>
<comment type="subcellular location">
    <subcellularLocation>
        <location evidence="1">Cell outer membrane</location>
        <topology evidence="1">Multi-pass membrane protein</topology>
    </subcellularLocation>
</comment>
<dbReference type="PANTHER" id="PTHR34501:SF9">
    <property type="entry name" value="MAJOR OUTER MEMBRANE PROTEIN P.IA"/>
    <property type="match status" value="1"/>
</dbReference>
<keyword evidence="5" id="KW-0812">Transmembrane</keyword>
<dbReference type="InterPro" id="IPR033900">
    <property type="entry name" value="Gram_neg_porin_domain"/>
</dbReference>
<dbReference type="CDD" id="cd00342">
    <property type="entry name" value="gram_neg_porins"/>
    <property type="match status" value="1"/>
</dbReference>
<evidence type="ECO:0000256" key="2">
    <source>
        <dbReference type="ARBA" id="ARBA00011233"/>
    </source>
</evidence>
<name>A0A9X1UNP1_9BURK</name>
<comment type="caution">
    <text evidence="13">The sequence shown here is derived from an EMBL/GenBank/DDBJ whole genome shotgun (WGS) entry which is preliminary data.</text>
</comment>
<dbReference type="Gene3D" id="2.40.160.10">
    <property type="entry name" value="Porin"/>
    <property type="match status" value="1"/>
</dbReference>
<protein>
    <submittedName>
        <fullName evidence="13">Porin</fullName>
    </submittedName>
</protein>
<reference evidence="13" key="1">
    <citation type="submission" date="2022-01" db="EMBL/GenBank/DDBJ databases">
        <title>Genome sequence and assembly of Parabukholderia sp. RG36.</title>
        <authorList>
            <person name="Chhetri G."/>
        </authorList>
    </citation>
    <scope>NUCLEOTIDE SEQUENCE</scope>
    <source>
        <strain evidence="13">RG36</strain>
    </source>
</reference>
<dbReference type="Proteomes" id="UP001139308">
    <property type="component" value="Unassembled WGS sequence"/>
</dbReference>
<evidence type="ECO:0000256" key="8">
    <source>
        <dbReference type="ARBA" id="ARBA00023114"/>
    </source>
</evidence>
<dbReference type="InterPro" id="IPR050298">
    <property type="entry name" value="Gram-neg_bact_OMP"/>
</dbReference>
<accession>A0A9X1UNP1</accession>
<evidence type="ECO:0000256" key="10">
    <source>
        <dbReference type="ARBA" id="ARBA00023237"/>
    </source>
</evidence>
<evidence type="ECO:0000259" key="12">
    <source>
        <dbReference type="Pfam" id="PF13609"/>
    </source>
</evidence>
<evidence type="ECO:0000256" key="6">
    <source>
        <dbReference type="ARBA" id="ARBA00022729"/>
    </source>
</evidence>
<dbReference type="AlphaFoldDB" id="A0A9X1UNP1"/>
<evidence type="ECO:0000256" key="4">
    <source>
        <dbReference type="ARBA" id="ARBA00022452"/>
    </source>
</evidence>
<dbReference type="RefSeq" id="WP_238468814.1">
    <property type="nucleotide sequence ID" value="NZ_JAKLJA010000075.1"/>
</dbReference>
<keyword evidence="10" id="KW-0998">Cell outer membrane</keyword>